<evidence type="ECO:0000313" key="4">
    <source>
        <dbReference type="EMBL" id="QJB43830.1"/>
    </source>
</evidence>
<proteinExistence type="predicted"/>
<dbReference type="Gene3D" id="1.25.40.10">
    <property type="entry name" value="Tetratricopeptide repeat domain"/>
    <property type="match status" value="3"/>
</dbReference>
<dbReference type="Pfam" id="PF13365">
    <property type="entry name" value="Trypsin_2"/>
    <property type="match status" value="1"/>
</dbReference>
<reference evidence="4 5" key="2">
    <citation type="submission" date="2020-04" db="EMBL/GenBank/DDBJ databases">
        <authorList>
            <person name="Fomenkov A."/>
            <person name="Anton B.P."/>
            <person name="Roberts R.J."/>
        </authorList>
    </citation>
    <scope>NUCLEOTIDE SEQUENCE [LARGE SCALE GENOMIC DNA]</scope>
    <source>
        <strain evidence="4 5">CCAP 1403/13f</strain>
    </source>
</reference>
<reference evidence="4 5" key="1">
    <citation type="submission" date="2020-04" db="EMBL/GenBank/DDBJ databases">
        <title>Genome-Wide Identification of 5-Methylcytosine Sites in Bacterial Genomes By High-Throughput Sequencing of MspJI Restriction Fragments.</title>
        <authorList>
            <person name="Wu V."/>
        </authorList>
    </citation>
    <scope>NUCLEOTIDE SEQUENCE [LARGE SCALE GENOMIC DNA]</scope>
    <source>
        <strain evidence="4 5">CCAP 1403/13f</strain>
    </source>
</reference>
<keyword evidence="1" id="KW-0677">Repeat</keyword>
<feature type="repeat" description="TPR" evidence="3">
    <location>
        <begin position="283"/>
        <end position="316"/>
    </location>
</feature>
<dbReference type="InterPro" id="IPR050498">
    <property type="entry name" value="Ycf3"/>
</dbReference>
<dbReference type="SUPFAM" id="SSF50494">
    <property type="entry name" value="Trypsin-like serine proteases"/>
    <property type="match status" value="1"/>
</dbReference>
<evidence type="ECO:0000313" key="5">
    <source>
        <dbReference type="Proteomes" id="UP000502433"/>
    </source>
</evidence>
<feature type="repeat" description="TPR" evidence="3">
    <location>
        <begin position="385"/>
        <end position="418"/>
    </location>
</feature>
<evidence type="ECO:0000256" key="2">
    <source>
        <dbReference type="ARBA" id="ARBA00022803"/>
    </source>
</evidence>
<dbReference type="PROSITE" id="PS50005">
    <property type="entry name" value="TPR"/>
    <property type="match status" value="6"/>
</dbReference>
<name>A0A6H2BXR4_DOLFA</name>
<dbReference type="InterPro" id="IPR019734">
    <property type="entry name" value="TPR_rpt"/>
</dbReference>
<dbReference type="RefSeq" id="WP_168695252.1">
    <property type="nucleotide sequence ID" value="NZ_CP051206.1"/>
</dbReference>
<gene>
    <name evidence="4" type="ORF">HGD76_05995</name>
</gene>
<protein>
    <submittedName>
        <fullName evidence="4">Tetratricopeptide repeat protein</fullName>
    </submittedName>
</protein>
<dbReference type="GO" id="GO:0009279">
    <property type="term" value="C:cell outer membrane"/>
    <property type="evidence" value="ECO:0007669"/>
    <property type="project" value="TreeGrafter"/>
</dbReference>
<sequence>MNYKYTISTAIIGLSIAFLQPQVARAICSNSQVDATAEKITVLIDSQEPGSGVIIKKEGNTYTVLTAYHVVKNQNFKYTIVTPDEQRYTLNYQTVKQLSNKIDLAVLQFTSNKDYQVAKLGNSDTLTRRTNVYVAGFPKATAAVKLSIYDCRGGQVIANATQITADNGYNLIYDNATLFGMSGGAVLNDQKEVIGIHGRGEESSDVDIDKINSSVATVKSGRNSGIPIKIFMELSKGLPEIPKPIKPKVDDFLVQAADKYGKGDYRGAILAYDEVIRLNPNNSEALLYRGATYIALGDKQGAIQDFNQALKINPNDAKAYNNRGATRSDLGDKQGAIADFNQALNFNPNDALAYYNRGGVRSELGDKQAAIQDYNQALKINPNLADAYYNREIARSNLGDKQAAIQDYNQALKINPNDAQAYNNRGATRSALGDKQAAIQDYNQAIKINPNYALAYNNRGNARSALGDKQGAITDFNQAININPKLAEPYYNRGNARLALGDKQGAISDLQQAANLFQQQGNLGAYQMTLENITKIQQQ</sequence>
<dbReference type="InterPro" id="IPR011990">
    <property type="entry name" value="TPR-like_helical_dom_sf"/>
</dbReference>
<dbReference type="KEGG" id="dfs:HGD76_05995"/>
<dbReference type="EMBL" id="CP051206">
    <property type="protein sequence ID" value="QJB43830.1"/>
    <property type="molecule type" value="Genomic_DNA"/>
</dbReference>
<dbReference type="InterPro" id="IPR009003">
    <property type="entry name" value="Peptidase_S1_PA"/>
</dbReference>
<dbReference type="Pfam" id="PF13432">
    <property type="entry name" value="TPR_16"/>
    <property type="match status" value="1"/>
</dbReference>
<dbReference type="Gene3D" id="2.40.10.10">
    <property type="entry name" value="Trypsin-like serine proteases"/>
    <property type="match status" value="2"/>
</dbReference>
<accession>A0A6H2BXR4</accession>
<dbReference type="InterPro" id="IPR043504">
    <property type="entry name" value="Peptidase_S1_PA_chymotrypsin"/>
</dbReference>
<organism evidence="4 5">
    <name type="scientific">Dolichospermum flos-aquae CCAP 1403/13F</name>
    <dbReference type="NCBI Taxonomy" id="315271"/>
    <lineage>
        <taxon>Bacteria</taxon>
        <taxon>Bacillati</taxon>
        <taxon>Cyanobacteriota</taxon>
        <taxon>Cyanophyceae</taxon>
        <taxon>Nostocales</taxon>
        <taxon>Aphanizomenonaceae</taxon>
        <taxon>Dolichospermum</taxon>
    </lineage>
</organism>
<dbReference type="PANTHER" id="PTHR44858">
    <property type="entry name" value="TETRATRICOPEPTIDE REPEAT PROTEIN 6"/>
    <property type="match status" value="1"/>
</dbReference>
<dbReference type="Pfam" id="PF13181">
    <property type="entry name" value="TPR_8"/>
    <property type="match status" value="1"/>
</dbReference>
<feature type="repeat" description="TPR" evidence="3">
    <location>
        <begin position="419"/>
        <end position="452"/>
    </location>
</feature>
<feature type="repeat" description="TPR" evidence="3">
    <location>
        <begin position="453"/>
        <end position="486"/>
    </location>
</feature>
<evidence type="ECO:0000256" key="1">
    <source>
        <dbReference type="ARBA" id="ARBA00022737"/>
    </source>
</evidence>
<feature type="repeat" description="TPR" evidence="3">
    <location>
        <begin position="351"/>
        <end position="384"/>
    </location>
</feature>
<evidence type="ECO:0000256" key="3">
    <source>
        <dbReference type="PROSITE-ProRule" id="PRU00339"/>
    </source>
</evidence>
<dbReference type="Pfam" id="PF13414">
    <property type="entry name" value="TPR_11"/>
    <property type="match status" value="1"/>
</dbReference>
<dbReference type="Proteomes" id="UP000502433">
    <property type="component" value="Chromosome"/>
</dbReference>
<dbReference type="SUPFAM" id="SSF48452">
    <property type="entry name" value="TPR-like"/>
    <property type="match status" value="1"/>
</dbReference>
<dbReference type="Pfam" id="PF00515">
    <property type="entry name" value="TPR_1"/>
    <property type="match status" value="2"/>
</dbReference>
<dbReference type="AlphaFoldDB" id="A0A6H2BXR4"/>
<feature type="repeat" description="TPR" evidence="3">
    <location>
        <begin position="317"/>
        <end position="350"/>
    </location>
</feature>
<dbReference type="GO" id="GO:0046813">
    <property type="term" value="P:receptor-mediated virion attachment to host cell"/>
    <property type="evidence" value="ECO:0007669"/>
    <property type="project" value="TreeGrafter"/>
</dbReference>
<dbReference type="SMART" id="SM00028">
    <property type="entry name" value="TPR"/>
    <property type="match status" value="8"/>
</dbReference>
<keyword evidence="2 3" id="KW-0802">TPR repeat</keyword>
<dbReference type="PROSITE" id="PS50293">
    <property type="entry name" value="TPR_REGION"/>
    <property type="match status" value="5"/>
</dbReference>
<dbReference type="PANTHER" id="PTHR44858:SF1">
    <property type="entry name" value="UDP-N-ACETYLGLUCOSAMINE--PEPTIDE N-ACETYLGLUCOSAMINYLTRANSFERASE SPINDLY-RELATED"/>
    <property type="match status" value="1"/>
</dbReference>